<reference evidence="2 3" key="1">
    <citation type="submission" date="2015-08" db="EMBL/GenBank/DDBJ databases">
        <title>Whole genome sequence of Flavobacterium akiainvivens IK-1T, from decaying Wikstroemia oahuensis, an endemic Hawaiian shrub.</title>
        <authorList>
            <person name="Wan X."/>
            <person name="Hou S."/>
            <person name="Saito J."/>
            <person name="Donachie S."/>
        </authorList>
    </citation>
    <scope>NUCLEOTIDE SEQUENCE [LARGE SCALE GENOMIC DNA]</scope>
    <source>
        <strain evidence="2 3">IK-1</strain>
    </source>
</reference>
<gene>
    <name evidence="2" type="ORF">AM493_11345</name>
</gene>
<evidence type="ECO:0000313" key="3">
    <source>
        <dbReference type="Proteomes" id="UP000037755"/>
    </source>
</evidence>
<dbReference type="Proteomes" id="UP000037755">
    <property type="component" value="Unassembled WGS sequence"/>
</dbReference>
<proteinExistence type="predicted"/>
<dbReference type="PATRIC" id="fig|1202724.3.peg.2354"/>
<evidence type="ECO:0000256" key="1">
    <source>
        <dbReference type="SAM" id="SignalP"/>
    </source>
</evidence>
<comment type="caution">
    <text evidence="2">The sequence shown here is derived from an EMBL/GenBank/DDBJ whole genome shotgun (WGS) entry which is preliminary data.</text>
</comment>
<dbReference type="PANTHER" id="PTHR38477:SF1">
    <property type="entry name" value="MUREIN L,D-TRANSPEPTIDASE CATALYTIC DOMAIN FAMILY PROTEIN"/>
    <property type="match status" value="1"/>
</dbReference>
<sequence length="228" mass="24982">MVYNFFASVLFLFFSLNTSAPKKATATVAKVETLSETEVVYNNIKSHSGNMPGMDCFSMAFKGYNKLKALGKIKKDLLTVVDFSKSSNTKRLWIIDMATNTVVYNTLVAHGRNSGDEFATSFSNANSSNKSSLGFYATGEIYVGKHGRSLKLDGLEGANSNARSRGVVMHAADYVSENFIKQHNRLGRSQGCPALPNNLTAEVINLIKDKSCLFIYHPTKTYKSAFAG</sequence>
<evidence type="ECO:0000313" key="2">
    <source>
        <dbReference type="EMBL" id="KOS06561.1"/>
    </source>
</evidence>
<dbReference type="RefSeq" id="WP_054408160.1">
    <property type="nucleotide sequence ID" value="NZ_FOYA01000001.1"/>
</dbReference>
<dbReference type="Pfam" id="PF13645">
    <property type="entry name" value="YkuD_2"/>
    <property type="match status" value="1"/>
</dbReference>
<evidence type="ECO:0008006" key="4">
    <source>
        <dbReference type="Google" id="ProtNLM"/>
    </source>
</evidence>
<feature type="signal peptide" evidence="1">
    <location>
        <begin position="1"/>
        <end position="20"/>
    </location>
</feature>
<protein>
    <recommendedName>
        <fullName evidence="4">YkuD domain-containing protein</fullName>
    </recommendedName>
</protein>
<name>A0A0M8MHV9_9FLAO</name>
<dbReference type="InterPro" id="IPR032676">
    <property type="entry name" value="YkuD_2"/>
</dbReference>
<dbReference type="AlphaFoldDB" id="A0A0M8MHV9"/>
<feature type="chain" id="PRO_5005818419" description="YkuD domain-containing protein" evidence="1">
    <location>
        <begin position="21"/>
        <end position="228"/>
    </location>
</feature>
<accession>A0A0M8MHV9</accession>
<dbReference type="OrthoDB" id="9815195at2"/>
<keyword evidence="3" id="KW-1185">Reference proteome</keyword>
<organism evidence="2 3">
    <name type="scientific">Flavobacterium akiainvivens</name>
    <dbReference type="NCBI Taxonomy" id="1202724"/>
    <lineage>
        <taxon>Bacteria</taxon>
        <taxon>Pseudomonadati</taxon>
        <taxon>Bacteroidota</taxon>
        <taxon>Flavobacteriia</taxon>
        <taxon>Flavobacteriales</taxon>
        <taxon>Flavobacteriaceae</taxon>
        <taxon>Flavobacterium</taxon>
    </lineage>
</organism>
<dbReference type="EMBL" id="LIYD01000005">
    <property type="protein sequence ID" value="KOS06561.1"/>
    <property type="molecule type" value="Genomic_DNA"/>
</dbReference>
<keyword evidence="1" id="KW-0732">Signal</keyword>
<dbReference type="PANTHER" id="PTHR38477">
    <property type="entry name" value="HYPOTHETICAL EXPORTED PROTEIN"/>
    <property type="match status" value="1"/>
</dbReference>